<reference evidence="5 6" key="1">
    <citation type="journal article" date="2015" name="Stand. Genomic Sci.">
        <title>Genomic Encyclopedia of Bacterial and Archaeal Type Strains, Phase III: the genomes of soil and plant-associated and newly described type strains.</title>
        <authorList>
            <person name="Whitman W.B."/>
            <person name="Woyke T."/>
            <person name="Klenk H.P."/>
            <person name="Zhou Y."/>
            <person name="Lilburn T.G."/>
            <person name="Beck B.J."/>
            <person name="De Vos P."/>
            <person name="Vandamme P."/>
            <person name="Eisen J.A."/>
            <person name="Garrity G."/>
            <person name="Hugenholtz P."/>
            <person name="Kyrpides N.C."/>
        </authorList>
    </citation>
    <scope>NUCLEOTIDE SEQUENCE [LARGE SCALE GENOMIC DNA]</scope>
    <source>
        <strain evidence="5 6">A3</strain>
    </source>
</reference>
<dbReference type="AlphaFoldDB" id="A0A4V2S234"/>
<gene>
    <name evidence="5" type="ORF">EV148_107168</name>
</gene>
<feature type="region of interest" description="Disordered" evidence="3">
    <location>
        <begin position="1"/>
        <end position="26"/>
    </location>
</feature>
<keyword evidence="6" id="KW-1185">Reference proteome</keyword>
<dbReference type="GO" id="GO:0005085">
    <property type="term" value="F:guanyl-nucleotide exchange factor activity"/>
    <property type="evidence" value="ECO:0007669"/>
    <property type="project" value="TreeGrafter"/>
</dbReference>
<dbReference type="PANTHER" id="PTHR45982">
    <property type="entry name" value="REGULATOR OF CHROMOSOME CONDENSATION"/>
    <property type="match status" value="1"/>
</dbReference>
<evidence type="ECO:0000256" key="1">
    <source>
        <dbReference type="ARBA" id="ARBA00022658"/>
    </source>
</evidence>
<dbReference type="Pfam" id="PF00415">
    <property type="entry name" value="RCC1"/>
    <property type="match status" value="1"/>
</dbReference>
<dbReference type="GO" id="GO:0005737">
    <property type="term" value="C:cytoplasm"/>
    <property type="evidence" value="ECO:0007669"/>
    <property type="project" value="TreeGrafter"/>
</dbReference>
<dbReference type="InterPro" id="IPR000408">
    <property type="entry name" value="Reg_chr_condens"/>
</dbReference>
<dbReference type="PANTHER" id="PTHR45982:SF1">
    <property type="entry name" value="REGULATOR OF CHROMOSOME CONDENSATION"/>
    <property type="match status" value="1"/>
</dbReference>
<dbReference type="InterPro" id="IPR051553">
    <property type="entry name" value="Ran_GTPase-activating"/>
</dbReference>
<dbReference type="PROSITE" id="PS50012">
    <property type="entry name" value="RCC1_3"/>
    <property type="match status" value="10"/>
</dbReference>
<dbReference type="Proteomes" id="UP000294862">
    <property type="component" value="Unassembled WGS sequence"/>
</dbReference>
<evidence type="ECO:0000313" key="5">
    <source>
        <dbReference type="EMBL" id="TCO38880.1"/>
    </source>
</evidence>
<organism evidence="5 6">
    <name type="scientific">Dokdonella fugitiva</name>
    <dbReference type="NCBI Taxonomy" id="328517"/>
    <lineage>
        <taxon>Bacteria</taxon>
        <taxon>Pseudomonadati</taxon>
        <taxon>Pseudomonadota</taxon>
        <taxon>Gammaproteobacteria</taxon>
        <taxon>Lysobacterales</taxon>
        <taxon>Rhodanobacteraceae</taxon>
        <taxon>Dokdonella</taxon>
    </lineage>
</organism>
<protein>
    <submittedName>
        <fullName evidence="5">Alpha-tubulin suppressor-like RCC1 family protein</fullName>
    </submittedName>
</protein>
<dbReference type="PRINTS" id="PR00633">
    <property type="entry name" value="RCCNDNSATION"/>
</dbReference>
<accession>A0A4V2S234</accession>
<evidence type="ECO:0000313" key="6">
    <source>
        <dbReference type="Proteomes" id="UP000294862"/>
    </source>
</evidence>
<dbReference type="Gene3D" id="2.130.10.30">
    <property type="entry name" value="Regulator of chromosome condensation 1/beta-lactamase-inhibitor protein II"/>
    <property type="match status" value="4"/>
</dbReference>
<sequence length="615" mass="62413">MQTGGVKCWGESDNGRLGTGQTSDQPVPGDVLGLAGAIAIGAGEEHGCALISGGQMKCWGRNNAGQIGDGTTTTRTTPVAVTVSGSVSAIAVGGYHTCALTSTGGMQCWGRNSSGQLGDGTNSSRSLPVAVDGLASGVTRIAAGGDHTCALAAGQVLKCWGENGSGQVGDGTTADFNRPTNVSGMNGAIVEMSLGDNNSCVRSSYNRILCWGNTDYGKSGNGNTIHWNLEAILRPWIVSGLTSAPVRLALRRNTSCAATEAGGAMCWGVNDYGQVGNGAQTTSGGGIDSSGASDVYGLESGVLDVAAGEQHACAAKADGTVWCWGRNNYHQLADGTTIARNTPVPVLGASDAVAVTAGLSFTCALTSAGAVMCWGRNDSGQLGDGSLEDRDHAVAVVGLDHAVVSISAGERHICALLDDGGVKCWGRNFRGQVGDGSTTDRYLPTAIDDSGTPYAAISAGGEHTCGMTTAGAAKCWGYNPYGELGDGTQVQRTAPVSVDGLASGVTAIGAGGYHSCAVKDGLLKCWGHNNNYQVGDGTLATRILPVDVVGLGGTVVAIALGYDGSCVRLADGRARCWGSDYSGQLGDGSIGNNMTAPVDIGRWFRTDVIFRDGFD</sequence>
<evidence type="ECO:0000256" key="3">
    <source>
        <dbReference type="SAM" id="MobiDB-lite"/>
    </source>
</evidence>
<dbReference type="EMBL" id="SLWQ01000007">
    <property type="protein sequence ID" value="TCO38880.1"/>
    <property type="molecule type" value="Genomic_DNA"/>
</dbReference>
<dbReference type="Pfam" id="PF25390">
    <property type="entry name" value="WD40_RLD"/>
    <property type="match status" value="1"/>
</dbReference>
<feature type="domain" description="RCC1-like" evidence="4">
    <location>
        <begin position="3"/>
        <end position="280"/>
    </location>
</feature>
<proteinExistence type="predicted"/>
<keyword evidence="2" id="KW-0677">Repeat</keyword>
<comment type="caution">
    <text evidence="5">The sequence shown here is derived from an EMBL/GenBank/DDBJ whole genome shotgun (WGS) entry which is preliminary data.</text>
</comment>
<dbReference type="InterPro" id="IPR009091">
    <property type="entry name" value="RCC1/BLIP-II"/>
</dbReference>
<dbReference type="Pfam" id="PF13540">
    <property type="entry name" value="RCC1_2"/>
    <property type="match status" value="4"/>
</dbReference>
<dbReference type="SUPFAM" id="SSF50985">
    <property type="entry name" value="RCC1/BLIP-II"/>
    <property type="match status" value="2"/>
</dbReference>
<keyword evidence="1" id="KW-0344">Guanine-nucleotide releasing factor</keyword>
<dbReference type="InterPro" id="IPR058923">
    <property type="entry name" value="RCC1-like_dom"/>
</dbReference>
<evidence type="ECO:0000259" key="4">
    <source>
        <dbReference type="Pfam" id="PF25390"/>
    </source>
</evidence>
<name>A0A4V2S234_9GAMM</name>
<evidence type="ECO:0000256" key="2">
    <source>
        <dbReference type="ARBA" id="ARBA00022737"/>
    </source>
</evidence>